<organism evidence="3 4">
    <name type="scientific">Streptomyces tubercidicus</name>
    <dbReference type="NCBI Taxonomy" id="47759"/>
    <lineage>
        <taxon>Bacteria</taxon>
        <taxon>Bacillati</taxon>
        <taxon>Actinomycetota</taxon>
        <taxon>Actinomycetes</taxon>
        <taxon>Kitasatosporales</taxon>
        <taxon>Streptomycetaceae</taxon>
        <taxon>Streptomyces</taxon>
    </lineage>
</organism>
<name>A0A640V0H0_9ACTN</name>
<keyword evidence="2" id="KW-0472">Membrane</keyword>
<keyword evidence="2" id="KW-0812">Transmembrane</keyword>
<protein>
    <submittedName>
        <fullName evidence="3">Zinc ribbon domain-containing protein</fullName>
    </submittedName>
</protein>
<dbReference type="NCBIfam" id="NF047619">
    <property type="entry name" value="NADase_discoid"/>
    <property type="match status" value="1"/>
</dbReference>
<dbReference type="InterPro" id="IPR008979">
    <property type="entry name" value="Galactose-bd-like_sf"/>
</dbReference>
<feature type="compositionally biased region" description="Basic and acidic residues" evidence="1">
    <location>
        <begin position="59"/>
        <end position="69"/>
    </location>
</feature>
<dbReference type="EMBL" id="BLIR01000003">
    <property type="protein sequence ID" value="GFE41197.1"/>
    <property type="molecule type" value="Genomic_DNA"/>
</dbReference>
<dbReference type="Proteomes" id="UP000431826">
    <property type="component" value="Unassembled WGS sequence"/>
</dbReference>
<evidence type="ECO:0000313" key="3">
    <source>
        <dbReference type="EMBL" id="GFE41197.1"/>
    </source>
</evidence>
<feature type="compositionally biased region" description="Low complexity" evidence="1">
    <location>
        <begin position="70"/>
        <end position="85"/>
    </location>
</feature>
<comment type="caution">
    <text evidence="3">The sequence shown here is derived from an EMBL/GenBank/DDBJ whole genome shotgun (WGS) entry which is preliminary data.</text>
</comment>
<gene>
    <name evidence="3" type="ORF">Stube_58700</name>
</gene>
<keyword evidence="2" id="KW-1133">Transmembrane helix</keyword>
<proteinExistence type="predicted"/>
<feature type="compositionally biased region" description="Low complexity" evidence="1">
    <location>
        <begin position="48"/>
        <end position="58"/>
    </location>
</feature>
<feature type="region of interest" description="Disordered" evidence="1">
    <location>
        <begin position="29"/>
        <end position="165"/>
    </location>
</feature>
<dbReference type="AlphaFoldDB" id="A0A640V0H0"/>
<dbReference type="SUPFAM" id="SSF49785">
    <property type="entry name" value="Galactose-binding domain-like"/>
    <property type="match status" value="1"/>
</dbReference>
<feature type="transmembrane region" description="Helical" evidence="2">
    <location>
        <begin position="267"/>
        <end position="288"/>
    </location>
</feature>
<sequence>MPTNHTTCPDCGAPAPQTEQSFCDSCGAFLRWDRPVPPSAPSERERTAAASSTAAQAPDARDRDRDQPAPHDATAPANAPATPASAPLPPAAPPAPPGHVSAPGPGTAEGDSSPSGGVPQQGAEDPTAPLPPAAPHDGDEGRGRSAQDSQAGQSGPSTPRPAGEQGISETGIRALLVPVPGANAAPPPETPGVLPGRPEAARPKVRTPQAAPEPENGAPCRSCSALNAPGRYFCRSCAIPLAEPAAETAEGPYAGQRPRLHRNRTKWITRAVVAAVIAAAVVGGIIGVPPAARAVQDHFAKRVPVPASKWKASHSGPGHDAKLAFDTYSNTWWGTGYSGNSNGQYLEATFGQPTDLLNVLITPGASARPPQAADPARPHEFDLVVTDTAAKQHIWHLRINDGGAQKLDVPVRNAMSVRLVLRSAYGATDEKQVAIAEMEFFSRSTR</sequence>
<evidence type="ECO:0000313" key="4">
    <source>
        <dbReference type="Proteomes" id="UP000431826"/>
    </source>
</evidence>
<dbReference type="InterPro" id="IPR057561">
    <property type="entry name" value="NADase_transloc"/>
</dbReference>
<reference evidence="3 4" key="1">
    <citation type="submission" date="2019-12" db="EMBL/GenBank/DDBJ databases">
        <title>Whole genome shotgun sequence of Streptomyces tubercidicus NBRC 13090.</title>
        <authorList>
            <person name="Ichikawa N."/>
            <person name="Kimura A."/>
            <person name="Kitahashi Y."/>
            <person name="Komaki H."/>
            <person name="Tamura T."/>
        </authorList>
    </citation>
    <scope>NUCLEOTIDE SEQUENCE [LARGE SCALE GENOMIC DNA]</scope>
    <source>
        <strain evidence="3 4">NBRC 13090</strain>
    </source>
</reference>
<feature type="compositionally biased region" description="Basic and acidic residues" evidence="1">
    <location>
        <begin position="136"/>
        <end position="145"/>
    </location>
</feature>
<feature type="compositionally biased region" description="Polar residues" evidence="1">
    <location>
        <begin position="146"/>
        <end position="157"/>
    </location>
</feature>
<keyword evidence="4" id="KW-1185">Reference proteome</keyword>
<dbReference type="Gene3D" id="2.60.120.260">
    <property type="entry name" value="Galactose-binding domain-like"/>
    <property type="match status" value="1"/>
</dbReference>
<evidence type="ECO:0000256" key="2">
    <source>
        <dbReference type="SAM" id="Phobius"/>
    </source>
</evidence>
<feature type="region of interest" description="Disordered" evidence="1">
    <location>
        <begin position="1"/>
        <end position="20"/>
    </location>
</feature>
<accession>A0A640V0H0</accession>
<feature type="region of interest" description="Disordered" evidence="1">
    <location>
        <begin position="179"/>
        <end position="219"/>
    </location>
</feature>
<evidence type="ECO:0000256" key="1">
    <source>
        <dbReference type="SAM" id="MobiDB-lite"/>
    </source>
</evidence>
<feature type="compositionally biased region" description="Pro residues" evidence="1">
    <location>
        <begin position="86"/>
        <end position="97"/>
    </location>
</feature>